<name>A0A7Y7E5H1_STRMO</name>
<feature type="region of interest" description="Disordered" evidence="1">
    <location>
        <begin position="491"/>
        <end position="517"/>
    </location>
</feature>
<comment type="caution">
    <text evidence="3">The sequence shown here is derived from an EMBL/GenBank/DDBJ whole genome shotgun (WGS) entry which is preliminary data.</text>
</comment>
<gene>
    <name evidence="3" type="ORF">HG542_03755</name>
</gene>
<proteinExistence type="predicted"/>
<evidence type="ECO:0000313" key="4">
    <source>
        <dbReference type="Proteomes" id="UP000587462"/>
    </source>
</evidence>
<accession>A0A7Y7E5H1</accession>
<organism evidence="3 4">
    <name type="scientific">Streptomyces morookaense</name>
    <name type="common">Streptoverticillium morookaense</name>
    <dbReference type="NCBI Taxonomy" id="1970"/>
    <lineage>
        <taxon>Bacteria</taxon>
        <taxon>Bacillati</taxon>
        <taxon>Actinomycetota</taxon>
        <taxon>Actinomycetes</taxon>
        <taxon>Kitasatosporales</taxon>
        <taxon>Streptomycetaceae</taxon>
        <taxon>Streptomyces</taxon>
    </lineage>
</organism>
<dbReference type="Proteomes" id="UP000587462">
    <property type="component" value="Unassembled WGS sequence"/>
</dbReference>
<dbReference type="InterPro" id="IPR013783">
    <property type="entry name" value="Ig-like_fold"/>
</dbReference>
<keyword evidence="2" id="KW-0812">Transmembrane</keyword>
<dbReference type="InterPro" id="IPR046112">
    <property type="entry name" value="DUF6049"/>
</dbReference>
<dbReference type="GO" id="GO:0005975">
    <property type="term" value="P:carbohydrate metabolic process"/>
    <property type="evidence" value="ECO:0007669"/>
    <property type="project" value="UniProtKB-ARBA"/>
</dbReference>
<evidence type="ECO:0000256" key="2">
    <source>
        <dbReference type="SAM" id="Phobius"/>
    </source>
</evidence>
<dbReference type="PROSITE" id="PS00430">
    <property type="entry name" value="TONB_DEPENDENT_REC_1"/>
    <property type="match status" value="1"/>
</dbReference>
<dbReference type="InterPro" id="IPR010916">
    <property type="entry name" value="TonB_box_CS"/>
</dbReference>
<feature type="compositionally biased region" description="Low complexity" evidence="1">
    <location>
        <begin position="746"/>
        <end position="761"/>
    </location>
</feature>
<dbReference type="Pfam" id="PF19516">
    <property type="entry name" value="DUF6049"/>
    <property type="match status" value="1"/>
</dbReference>
<sequence length="775" mass="80821">MAEAAEFQGTTSAPACRWARRTAMLLGVLLFAGLVHLPTAPAARADAADVGGTRSVGVSIDALTPVAPTQNDTLTVSGTVTNNGRTAITGAHVGLRVGSQLGTRSDIDDIGDKGGFSPSSDGAEVGGNHVQKIDRLAPGVSQNFTLTLPVKDLNLGKDGVYQLAATFSGQSADQPYERVLGIQRTLLPWQPSAVEGKKTKLTVLWPLISTTHLSARTESDQQQTPVFINDDLAADLAPGGRLQQLVSLGKNLPVTWVIDPDLLATVEAMTKPYRVGTPDGKSSTPGRGQAVAKQWLGQLQDAVTNHQVVALPFGDPDLASLAHRGKDVSGALSHLQSATDLASTTVDTILGVKPRTDFAWPVDGAVDTSIVDVATSAGAHNVIARSDSFRESGNTYAPTAARQIGGGNTAIVADARLSTAFQGDMIRAGDSSLAVQQFLAQSLVVDKQAPENERSIVVAPQRMPTTSQAQAMAAAVKGLSDSRWAQPLDLGDAAKATPDPSAAQQVPGSGSYPDSLRSQELTTGAFQEIQKTQSTLDSFKVILSAQDRVVTPFGSAIMREMSTSWRGNPQGAGQFRNGVQAYLYKLTRQVQLIKKSDATLSGRSATIPVTVENGLLQEIHGLKLVLESSQPNRLKIDNAQPVKVEGGHSQSVKFETRANANGPVQVTARLFTSDGQQYGDSMTFTVHVTSITPMVLLVIAGGVLLLVLAGLRIYLQRKRAAAHKAAGGGPGTTGGDGPEGTGGPGDDMPGQPGDPAVDTGTQSGGPSGPGEKVEH</sequence>
<protein>
    <submittedName>
        <fullName evidence="3">Uncharacterized protein</fullName>
    </submittedName>
</protein>
<dbReference type="AlphaFoldDB" id="A0A7Y7E5H1"/>
<evidence type="ECO:0000313" key="3">
    <source>
        <dbReference type="EMBL" id="NVK76770.1"/>
    </source>
</evidence>
<feature type="compositionally biased region" description="Gly residues" evidence="1">
    <location>
        <begin position="726"/>
        <end position="745"/>
    </location>
</feature>
<evidence type="ECO:0000256" key="1">
    <source>
        <dbReference type="SAM" id="MobiDB-lite"/>
    </source>
</evidence>
<keyword evidence="2" id="KW-1133">Transmembrane helix</keyword>
<feature type="region of interest" description="Disordered" evidence="1">
    <location>
        <begin position="723"/>
        <end position="775"/>
    </location>
</feature>
<reference evidence="3 4" key="1">
    <citation type="submission" date="2020-04" db="EMBL/GenBank/DDBJ databases">
        <title>Draft Genome Sequence of Streptomyces morookaense DSM 40503, an 8-azaguanine-producing strain.</title>
        <authorList>
            <person name="Qi J."/>
            <person name="Gao J.-M."/>
        </authorList>
    </citation>
    <scope>NUCLEOTIDE SEQUENCE [LARGE SCALE GENOMIC DNA]</scope>
    <source>
        <strain evidence="3 4">DSM 40503</strain>
    </source>
</reference>
<dbReference type="Gene3D" id="2.60.40.10">
    <property type="entry name" value="Immunoglobulins"/>
    <property type="match status" value="1"/>
</dbReference>
<dbReference type="EMBL" id="JABBXF010000006">
    <property type="protein sequence ID" value="NVK76770.1"/>
    <property type="molecule type" value="Genomic_DNA"/>
</dbReference>
<dbReference type="RefSeq" id="WP_171078563.1">
    <property type="nucleotide sequence ID" value="NZ_BNBU01000004.1"/>
</dbReference>
<keyword evidence="2" id="KW-0472">Membrane</keyword>
<feature type="transmembrane region" description="Helical" evidence="2">
    <location>
        <begin position="694"/>
        <end position="715"/>
    </location>
</feature>
<keyword evidence="4" id="KW-1185">Reference proteome</keyword>